<name>H2AVT1_KAZAF</name>
<dbReference type="InterPro" id="IPR004827">
    <property type="entry name" value="bZIP"/>
</dbReference>
<feature type="coiled-coil region" evidence="5">
    <location>
        <begin position="37"/>
        <end position="85"/>
    </location>
</feature>
<reference evidence="8 9" key="1">
    <citation type="journal article" date="2011" name="Proc. Natl. Acad. Sci. U.S.A.">
        <title>Evolutionary erosion of yeast sex chromosomes by mating-type switching accidents.</title>
        <authorList>
            <person name="Gordon J.L."/>
            <person name="Armisen D."/>
            <person name="Proux-Wera E."/>
            <person name="Oheigeartaigh S.S."/>
            <person name="Byrne K.P."/>
            <person name="Wolfe K.H."/>
        </authorList>
    </citation>
    <scope>NUCLEOTIDE SEQUENCE [LARGE SCALE GENOMIC DNA]</scope>
    <source>
        <strain evidence="9">ATCC 22294 / BCRC 22015 / CBS 2517 / CECT 1963 / NBRC 1671 / NRRL Y-8276</strain>
    </source>
</reference>
<feature type="region of interest" description="Disordered" evidence="6">
    <location>
        <begin position="1"/>
        <end position="36"/>
    </location>
</feature>
<dbReference type="GO" id="GO:0000976">
    <property type="term" value="F:transcription cis-regulatory region binding"/>
    <property type="evidence" value="ECO:0007669"/>
    <property type="project" value="InterPro"/>
</dbReference>
<evidence type="ECO:0000256" key="3">
    <source>
        <dbReference type="ARBA" id="ARBA00023163"/>
    </source>
</evidence>
<dbReference type="KEGG" id="kaf:KAFR_0E03290"/>
<evidence type="ECO:0000256" key="6">
    <source>
        <dbReference type="SAM" id="MobiDB-lite"/>
    </source>
</evidence>
<comment type="subcellular location">
    <subcellularLocation>
        <location evidence="1">Nucleus</location>
    </subcellularLocation>
</comment>
<keyword evidence="4" id="KW-0539">Nucleus</keyword>
<dbReference type="Proteomes" id="UP000005220">
    <property type="component" value="Chromosome 5"/>
</dbReference>
<gene>
    <name evidence="8" type="primary">KAFR0E03290</name>
    <name evidence="8" type="ORF">KAFR_0E03290</name>
</gene>
<feature type="domain" description="BZIP" evidence="7">
    <location>
        <begin position="19"/>
        <end position="82"/>
    </location>
</feature>
<dbReference type="GO" id="GO:0090575">
    <property type="term" value="C:RNA polymerase II transcription regulator complex"/>
    <property type="evidence" value="ECO:0007669"/>
    <property type="project" value="TreeGrafter"/>
</dbReference>
<dbReference type="EMBL" id="HE650825">
    <property type="protein sequence ID" value="CCF58481.1"/>
    <property type="molecule type" value="Genomic_DNA"/>
</dbReference>
<evidence type="ECO:0000256" key="5">
    <source>
        <dbReference type="SAM" id="Coils"/>
    </source>
</evidence>
<organism evidence="8 9">
    <name type="scientific">Kazachstania africana (strain ATCC 22294 / BCRC 22015 / CBS 2517 / CECT 1963 / NBRC 1671 / NRRL Y-8276)</name>
    <name type="common">Yeast</name>
    <name type="synonym">Kluyveromyces africanus</name>
    <dbReference type="NCBI Taxonomy" id="1071382"/>
    <lineage>
        <taxon>Eukaryota</taxon>
        <taxon>Fungi</taxon>
        <taxon>Dikarya</taxon>
        <taxon>Ascomycota</taxon>
        <taxon>Saccharomycotina</taxon>
        <taxon>Saccharomycetes</taxon>
        <taxon>Saccharomycetales</taxon>
        <taxon>Saccharomycetaceae</taxon>
        <taxon>Kazachstania</taxon>
    </lineage>
</organism>
<proteinExistence type="predicted"/>
<dbReference type="PANTHER" id="PTHR40621">
    <property type="entry name" value="TRANSCRIPTION FACTOR KAPC-RELATED"/>
    <property type="match status" value="1"/>
</dbReference>
<feature type="compositionally biased region" description="Polar residues" evidence="6">
    <location>
        <begin position="109"/>
        <end position="118"/>
    </location>
</feature>
<evidence type="ECO:0000256" key="2">
    <source>
        <dbReference type="ARBA" id="ARBA00023015"/>
    </source>
</evidence>
<dbReference type="GO" id="GO:0001228">
    <property type="term" value="F:DNA-binding transcription activator activity, RNA polymerase II-specific"/>
    <property type="evidence" value="ECO:0007669"/>
    <property type="project" value="TreeGrafter"/>
</dbReference>
<feature type="compositionally biased region" description="Acidic residues" evidence="6">
    <location>
        <begin position="126"/>
        <end position="140"/>
    </location>
</feature>
<evidence type="ECO:0000259" key="7">
    <source>
        <dbReference type="PROSITE" id="PS50217"/>
    </source>
</evidence>
<feature type="region of interest" description="Disordered" evidence="6">
    <location>
        <begin position="109"/>
        <end position="142"/>
    </location>
</feature>
<dbReference type="Gene3D" id="1.20.5.170">
    <property type="match status" value="1"/>
</dbReference>
<evidence type="ECO:0000256" key="4">
    <source>
        <dbReference type="ARBA" id="ARBA00023242"/>
    </source>
</evidence>
<dbReference type="HOGENOM" id="CLU_1049950_0_0_1"/>
<dbReference type="CDD" id="cd14688">
    <property type="entry name" value="bZIP_YAP"/>
    <property type="match status" value="1"/>
</dbReference>
<dbReference type="InterPro" id="IPR050936">
    <property type="entry name" value="AP-1-like"/>
</dbReference>
<dbReference type="InterPro" id="IPR046347">
    <property type="entry name" value="bZIP_sf"/>
</dbReference>
<protein>
    <recommendedName>
        <fullName evidence="7">BZIP domain-containing protein</fullName>
    </recommendedName>
</protein>
<keyword evidence="9" id="KW-1185">Reference proteome</keyword>
<keyword evidence="3" id="KW-0804">Transcription</keyword>
<dbReference type="Pfam" id="PF00170">
    <property type="entry name" value="bZIP_1"/>
    <property type="match status" value="1"/>
</dbReference>
<accession>H2AVT1</accession>
<dbReference type="SMART" id="SM00338">
    <property type="entry name" value="BRLZ"/>
    <property type="match status" value="1"/>
</dbReference>
<dbReference type="GeneID" id="13883218"/>
<evidence type="ECO:0000313" key="8">
    <source>
        <dbReference type="EMBL" id="CCF58481.1"/>
    </source>
</evidence>
<sequence>METEVKRRVGRPGRKKLDADAKNKRTQQNRMAQRAFRERKEAKLKLLENEVDKLQLENLSKAEIIEFLKQNVMTLLGEIKNYRKQTNKDKKLLDTIGKLENDGMDATTLQHSPVSNYGSPPVLSHDEDDEIEEHDDEEDEDVKRERFQQDILSNTWTENEFQQDLISWTDLHAGDVLEWDMPFQNDATAVKCDLMTNYINNGMDTSCRSCSQCIGEVSLAHIKDFDKLCQELFDLITITEEPFSKKRVAMISLIDLRNVILRHAM</sequence>
<dbReference type="PROSITE" id="PS00036">
    <property type="entry name" value="BZIP_BASIC"/>
    <property type="match status" value="1"/>
</dbReference>
<dbReference type="AlphaFoldDB" id="H2AVT1"/>
<dbReference type="STRING" id="1071382.H2AVT1"/>
<dbReference type="PANTHER" id="PTHR40621:SF6">
    <property type="entry name" value="AP-1-LIKE TRANSCRIPTION FACTOR YAP1-RELATED"/>
    <property type="match status" value="1"/>
</dbReference>
<dbReference type="OrthoDB" id="5380163at2759"/>
<evidence type="ECO:0000256" key="1">
    <source>
        <dbReference type="ARBA" id="ARBA00004123"/>
    </source>
</evidence>
<keyword evidence="5" id="KW-0175">Coiled coil</keyword>
<evidence type="ECO:0000313" key="9">
    <source>
        <dbReference type="Proteomes" id="UP000005220"/>
    </source>
</evidence>
<dbReference type="RefSeq" id="XP_003957616.1">
    <property type="nucleotide sequence ID" value="XM_003957567.1"/>
</dbReference>
<dbReference type="PROSITE" id="PS50217">
    <property type="entry name" value="BZIP"/>
    <property type="match status" value="1"/>
</dbReference>
<keyword evidence="2" id="KW-0805">Transcription regulation</keyword>
<dbReference type="SUPFAM" id="SSF57959">
    <property type="entry name" value="Leucine zipper domain"/>
    <property type="match status" value="1"/>
</dbReference>
<dbReference type="InParanoid" id="H2AVT1"/>